<keyword evidence="3" id="KW-0808">Transferase</keyword>
<name>A0ABR2YYD7_9CHLO</name>
<evidence type="ECO:0000256" key="5">
    <source>
        <dbReference type="ARBA" id="ARBA00023180"/>
    </source>
</evidence>
<dbReference type="InterPro" id="IPR044174">
    <property type="entry name" value="BC10-like"/>
</dbReference>
<reference evidence="6 7" key="1">
    <citation type="journal article" date="2024" name="Nat. Commun.">
        <title>Phylogenomics reveals the evolutionary origins of lichenization in chlorophyte algae.</title>
        <authorList>
            <person name="Puginier C."/>
            <person name="Libourel C."/>
            <person name="Otte J."/>
            <person name="Skaloud P."/>
            <person name="Haon M."/>
            <person name="Grisel S."/>
            <person name="Petersen M."/>
            <person name="Berrin J.G."/>
            <person name="Delaux P.M."/>
            <person name="Dal Grande F."/>
            <person name="Keller J."/>
        </authorList>
    </citation>
    <scope>NUCLEOTIDE SEQUENCE [LARGE SCALE GENOMIC DNA]</scope>
    <source>
        <strain evidence="6 7">SAG 216-7</strain>
    </source>
</reference>
<evidence type="ECO:0000256" key="4">
    <source>
        <dbReference type="ARBA" id="ARBA00023136"/>
    </source>
</evidence>
<proteinExistence type="predicted"/>
<organism evidence="6 7">
    <name type="scientific">Coccomyxa subellipsoidea</name>
    <dbReference type="NCBI Taxonomy" id="248742"/>
    <lineage>
        <taxon>Eukaryota</taxon>
        <taxon>Viridiplantae</taxon>
        <taxon>Chlorophyta</taxon>
        <taxon>core chlorophytes</taxon>
        <taxon>Trebouxiophyceae</taxon>
        <taxon>Trebouxiophyceae incertae sedis</taxon>
        <taxon>Coccomyxaceae</taxon>
        <taxon>Coccomyxa</taxon>
    </lineage>
</organism>
<keyword evidence="2" id="KW-0328">Glycosyltransferase</keyword>
<dbReference type="Proteomes" id="UP001491310">
    <property type="component" value="Unassembled WGS sequence"/>
</dbReference>
<comment type="caution">
    <text evidence="6">The sequence shown here is derived from an EMBL/GenBank/DDBJ whole genome shotgun (WGS) entry which is preliminary data.</text>
</comment>
<evidence type="ECO:0000256" key="2">
    <source>
        <dbReference type="ARBA" id="ARBA00022676"/>
    </source>
</evidence>
<protein>
    <submittedName>
        <fullName evidence="6">Uncharacterized protein</fullName>
    </submittedName>
</protein>
<dbReference type="InterPro" id="IPR003406">
    <property type="entry name" value="Glyco_trans_14"/>
</dbReference>
<evidence type="ECO:0000313" key="6">
    <source>
        <dbReference type="EMBL" id="KAK9916354.1"/>
    </source>
</evidence>
<evidence type="ECO:0000313" key="7">
    <source>
        <dbReference type="Proteomes" id="UP001491310"/>
    </source>
</evidence>
<keyword evidence="7" id="KW-1185">Reference proteome</keyword>
<comment type="subcellular location">
    <subcellularLocation>
        <location evidence="1">Membrane</location>
        <topology evidence="1">Single-pass type II membrane protein</topology>
    </subcellularLocation>
</comment>
<sequence>MKEPRSRVNACVKEDWQWQESWRNNTMERWTPRMLPTIPKSLWRKSSQWVALTRPHAMRAVEDTIIRKSIKKHCVYGYDKYLRRKRDCYSDEHYVPVLLAYLGLDNETTCNGNTVHVSWQSGSGKHIGEHPMSYSVKSVSLGVFLWLRQSGNMDLFCNEVATTRSVSAMCKQEYGSAV</sequence>
<evidence type="ECO:0000256" key="3">
    <source>
        <dbReference type="ARBA" id="ARBA00022679"/>
    </source>
</evidence>
<evidence type="ECO:0000256" key="1">
    <source>
        <dbReference type="ARBA" id="ARBA00004606"/>
    </source>
</evidence>
<dbReference type="EMBL" id="JALJOT010000003">
    <property type="protein sequence ID" value="KAK9916354.1"/>
    <property type="molecule type" value="Genomic_DNA"/>
</dbReference>
<accession>A0ABR2YYD7</accession>
<dbReference type="Pfam" id="PF02485">
    <property type="entry name" value="Branch"/>
    <property type="match status" value="1"/>
</dbReference>
<keyword evidence="4" id="KW-0472">Membrane</keyword>
<gene>
    <name evidence="6" type="ORF">WJX75_001657</name>
</gene>
<dbReference type="PANTHER" id="PTHR31042">
    <property type="entry name" value="CORE-2/I-BRANCHING BETA-1,6-N-ACETYLGLUCOSAMINYLTRANSFERASE FAMILY PROTEIN-RELATED"/>
    <property type="match status" value="1"/>
</dbReference>
<keyword evidence="5" id="KW-0325">Glycoprotein</keyword>
<dbReference type="PANTHER" id="PTHR31042:SF150">
    <property type="entry name" value="OS06G0661900 PROTEIN"/>
    <property type="match status" value="1"/>
</dbReference>